<name>A0ABW0ZMX8_9ACTN</name>
<evidence type="ECO:0000313" key="2">
    <source>
        <dbReference type="EMBL" id="MFC5744634.1"/>
    </source>
</evidence>
<keyword evidence="3" id="KW-1185">Reference proteome</keyword>
<sequence length="121" mass="13996">MTERAELAARQRDLVRALLAGGQVPDGFDAHRVEVEARSLRSKRRSVAARLRPDLAERLGAEFRPLFDAWALDHPKPVDSSFRADLDRFESWLHDGGHLDETPREPRRWFRRRARGENGRS</sequence>
<protein>
    <recommendedName>
        <fullName evidence="1">SCO6045-like C-terminal domain-containing protein</fullName>
    </recommendedName>
</protein>
<proteinExistence type="predicted"/>
<dbReference type="RefSeq" id="WP_378279972.1">
    <property type="nucleotide sequence ID" value="NZ_JBHSON010000004.1"/>
</dbReference>
<dbReference type="InterPro" id="IPR058711">
    <property type="entry name" value="SCO6045-like_C"/>
</dbReference>
<accession>A0ABW0ZMX8</accession>
<gene>
    <name evidence="2" type="ORF">ACFPZN_03280</name>
</gene>
<evidence type="ECO:0000313" key="3">
    <source>
        <dbReference type="Proteomes" id="UP001596074"/>
    </source>
</evidence>
<reference evidence="3" key="1">
    <citation type="journal article" date="2019" name="Int. J. Syst. Evol. Microbiol.">
        <title>The Global Catalogue of Microorganisms (GCM) 10K type strain sequencing project: providing services to taxonomists for standard genome sequencing and annotation.</title>
        <authorList>
            <consortium name="The Broad Institute Genomics Platform"/>
            <consortium name="The Broad Institute Genome Sequencing Center for Infectious Disease"/>
            <person name="Wu L."/>
            <person name="Ma J."/>
        </authorList>
    </citation>
    <scope>NUCLEOTIDE SEQUENCE [LARGE SCALE GENOMIC DNA]</scope>
    <source>
        <strain evidence="3">KCTC 42087</strain>
    </source>
</reference>
<organism evidence="2 3">
    <name type="scientific">Actinomadura rugatobispora</name>
    <dbReference type="NCBI Taxonomy" id="1994"/>
    <lineage>
        <taxon>Bacteria</taxon>
        <taxon>Bacillati</taxon>
        <taxon>Actinomycetota</taxon>
        <taxon>Actinomycetes</taxon>
        <taxon>Streptosporangiales</taxon>
        <taxon>Thermomonosporaceae</taxon>
        <taxon>Actinomadura</taxon>
    </lineage>
</organism>
<dbReference type="Proteomes" id="UP001596074">
    <property type="component" value="Unassembled WGS sequence"/>
</dbReference>
<feature type="domain" description="SCO6045-like C-terminal" evidence="1">
    <location>
        <begin position="8"/>
        <end position="94"/>
    </location>
</feature>
<comment type="caution">
    <text evidence="2">The sequence shown here is derived from an EMBL/GenBank/DDBJ whole genome shotgun (WGS) entry which is preliminary data.</text>
</comment>
<evidence type="ECO:0000259" key="1">
    <source>
        <dbReference type="Pfam" id="PF26136"/>
    </source>
</evidence>
<dbReference type="EMBL" id="JBHSON010000004">
    <property type="protein sequence ID" value="MFC5744634.1"/>
    <property type="molecule type" value="Genomic_DNA"/>
</dbReference>
<dbReference type="Pfam" id="PF26136">
    <property type="entry name" value="SCO6045_C"/>
    <property type="match status" value="1"/>
</dbReference>